<evidence type="ECO:0000313" key="1">
    <source>
        <dbReference type="EMBL" id="CAB4153538.1"/>
    </source>
</evidence>
<name>A0A6J5N444_9CAUD</name>
<reference evidence="1" key="1">
    <citation type="submission" date="2020-04" db="EMBL/GenBank/DDBJ databases">
        <authorList>
            <person name="Chiriac C."/>
            <person name="Salcher M."/>
            <person name="Ghai R."/>
            <person name="Kavagutti S V."/>
        </authorList>
    </citation>
    <scope>NUCLEOTIDE SEQUENCE</scope>
</reference>
<organism evidence="1">
    <name type="scientific">uncultured Caudovirales phage</name>
    <dbReference type="NCBI Taxonomy" id="2100421"/>
    <lineage>
        <taxon>Viruses</taxon>
        <taxon>Duplodnaviria</taxon>
        <taxon>Heunggongvirae</taxon>
        <taxon>Uroviricota</taxon>
        <taxon>Caudoviricetes</taxon>
        <taxon>Peduoviridae</taxon>
        <taxon>Maltschvirus</taxon>
        <taxon>Maltschvirus maltsch</taxon>
    </lineage>
</organism>
<sequence>MTTIEKINSLFKKFNVNLEVAESSKEVAQVKMMAEGILDDGTKIGTSADTWSEGVDIFIVDVDGNQQPLPDGEYKLTDGTTLLVEGGILKMITPMEEVKVEEQAEEVENSAEATISTAQVEALMNLVAKLEVALSEEKKKNTLNETKVAELSKAPAVESVKNSKQTNNTNNKNVQLKSFKKMTYAERVSNILNK</sequence>
<protein>
    <submittedName>
        <fullName evidence="1">Uncharacterized protein</fullName>
    </submittedName>
</protein>
<accession>A0A6J5N444</accession>
<dbReference type="EMBL" id="LR796597">
    <property type="protein sequence ID" value="CAB4153538.1"/>
    <property type="molecule type" value="Genomic_DNA"/>
</dbReference>
<proteinExistence type="predicted"/>
<gene>
    <name evidence="1" type="ORF">UFOVP636_6</name>
</gene>